<name>A0ABU9DT48_9BACL</name>
<sequence>MYGFGQSHSVYAASNIITGFQPFILQIATNIRNRSTLGIHLELLQGGVVVARITHEHAELTQLE</sequence>
<evidence type="ECO:0000313" key="1">
    <source>
        <dbReference type="EMBL" id="MEK8131253.1"/>
    </source>
</evidence>
<proteinExistence type="predicted"/>
<comment type="caution">
    <text evidence="1">The sequence shown here is derived from an EMBL/GenBank/DDBJ whole genome shotgun (WGS) entry which is preliminary data.</text>
</comment>
<dbReference type="EMBL" id="JBBPCC010000020">
    <property type="protein sequence ID" value="MEK8131253.1"/>
    <property type="molecule type" value="Genomic_DNA"/>
</dbReference>
<accession>A0ABU9DT48</accession>
<keyword evidence="2" id="KW-1185">Reference proteome</keyword>
<reference evidence="1 2" key="1">
    <citation type="submission" date="2024-04" db="EMBL/GenBank/DDBJ databases">
        <title>draft genome sequnece of Paenibacillus filicis.</title>
        <authorList>
            <person name="Kim D.-U."/>
        </authorList>
    </citation>
    <scope>NUCLEOTIDE SEQUENCE [LARGE SCALE GENOMIC DNA]</scope>
    <source>
        <strain evidence="1 2">KACC14197</strain>
    </source>
</reference>
<gene>
    <name evidence="1" type="ORF">WMW72_25430</name>
</gene>
<protein>
    <submittedName>
        <fullName evidence="1">Uncharacterized protein</fullName>
    </submittedName>
</protein>
<evidence type="ECO:0000313" key="2">
    <source>
        <dbReference type="Proteomes" id="UP001469365"/>
    </source>
</evidence>
<organism evidence="1 2">
    <name type="scientific">Paenibacillus filicis</name>
    <dbReference type="NCBI Taxonomy" id="669464"/>
    <lineage>
        <taxon>Bacteria</taxon>
        <taxon>Bacillati</taxon>
        <taxon>Bacillota</taxon>
        <taxon>Bacilli</taxon>
        <taxon>Bacillales</taxon>
        <taxon>Paenibacillaceae</taxon>
        <taxon>Paenibacillus</taxon>
    </lineage>
</organism>
<dbReference type="Proteomes" id="UP001469365">
    <property type="component" value="Unassembled WGS sequence"/>
</dbReference>